<name>A0AAD7MY65_9AGAR</name>
<comment type="subcellular location">
    <subcellularLocation>
        <location evidence="1">Nucleus</location>
    </subcellularLocation>
</comment>
<comment type="caution">
    <text evidence="5">The sequence shown here is derived from an EMBL/GenBank/DDBJ whole genome shotgun (WGS) entry which is preliminary data.</text>
</comment>
<evidence type="ECO:0000256" key="4">
    <source>
        <dbReference type="SAM" id="MobiDB-lite"/>
    </source>
</evidence>
<accession>A0AAD7MY65</accession>
<evidence type="ECO:0000256" key="2">
    <source>
        <dbReference type="ARBA" id="ARBA00005287"/>
    </source>
</evidence>
<evidence type="ECO:0000256" key="1">
    <source>
        <dbReference type="ARBA" id="ARBA00004123"/>
    </source>
</evidence>
<organism evidence="5 6">
    <name type="scientific">Mycena metata</name>
    <dbReference type="NCBI Taxonomy" id="1033252"/>
    <lineage>
        <taxon>Eukaryota</taxon>
        <taxon>Fungi</taxon>
        <taxon>Dikarya</taxon>
        <taxon>Basidiomycota</taxon>
        <taxon>Agaricomycotina</taxon>
        <taxon>Agaricomycetes</taxon>
        <taxon>Agaricomycetidae</taxon>
        <taxon>Agaricales</taxon>
        <taxon>Marasmiineae</taxon>
        <taxon>Mycenaceae</taxon>
        <taxon>Mycena</taxon>
    </lineage>
</organism>
<gene>
    <name evidence="5" type="ORF">B0H16DRAFT_107176</name>
</gene>
<keyword evidence="6" id="KW-1185">Reference proteome</keyword>
<comment type="similarity">
    <text evidence="2">Belongs to the BUD31 (G10) family.</text>
</comment>
<dbReference type="EMBL" id="JARKIB010000117">
    <property type="protein sequence ID" value="KAJ7737374.1"/>
    <property type="molecule type" value="Genomic_DNA"/>
</dbReference>
<evidence type="ECO:0000256" key="3">
    <source>
        <dbReference type="ARBA" id="ARBA00023242"/>
    </source>
</evidence>
<keyword evidence="3" id="KW-0539">Nucleus</keyword>
<dbReference type="InterPro" id="IPR001748">
    <property type="entry name" value="BUD31"/>
</dbReference>
<sequence>MPKIRTTRTKKPPEEFEETESVDRGLELHTEYVLSKFSMITPRKCGTLEMSRTKQAQDRISVAHWHHANFAHAITIYELYHKRGAISLCDWLLKEGYEDANMIAADTFRKIVLLAVYPDQGHELSGVDVPVSFLKPRLTWVQL</sequence>
<proteinExistence type="inferred from homology"/>
<protein>
    <submittedName>
        <fullName evidence="5">Uncharacterized protein</fullName>
    </submittedName>
</protein>
<dbReference type="Pfam" id="PF01125">
    <property type="entry name" value="BUD31"/>
    <property type="match status" value="1"/>
</dbReference>
<reference evidence="5" key="1">
    <citation type="submission" date="2023-03" db="EMBL/GenBank/DDBJ databases">
        <title>Massive genome expansion in bonnet fungi (Mycena s.s.) driven by repeated elements and novel gene families across ecological guilds.</title>
        <authorList>
            <consortium name="Lawrence Berkeley National Laboratory"/>
            <person name="Harder C.B."/>
            <person name="Miyauchi S."/>
            <person name="Viragh M."/>
            <person name="Kuo A."/>
            <person name="Thoen E."/>
            <person name="Andreopoulos B."/>
            <person name="Lu D."/>
            <person name="Skrede I."/>
            <person name="Drula E."/>
            <person name="Henrissat B."/>
            <person name="Morin E."/>
            <person name="Kohler A."/>
            <person name="Barry K."/>
            <person name="LaButti K."/>
            <person name="Morin E."/>
            <person name="Salamov A."/>
            <person name="Lipzen A."/>
            <person name="Mereny Z."/>
            <person name="Hegedus B."/>
            <person name="Baldrian P."/>
            <person name="Stursova M."/>
            <person name="Weitz H."/>
            <person name="Taylor A."/>
            <person name="Grigoriev I.V."/>
            <person name="Nagy L.G."/>
            <person name="Martin F."/>
            <person name="Kauserud H."/>
        </authorList>
    </citation>
    <scope>NUCLEOTIDE SEQUENCE</scope>
    <source>
        <strain evidence="5">CBHHK182m</strain>
    </source>
</reference>
<evidence type="ECO:0000313" key="5">
    <source>
        <dbReference type="EMBL" id="KAJ7737374.1"/>
    </source>
</evidence>
<dbReference type="AlphaFoldDB" id="A0AAD7MY65"/>
<feature type="compositionally biased region" description="Basic residues" evidence="4">
    <location>
        <begin position="1"/>
        <end position="10"/>
    </location>
</feature>
<dbReference type="GO" id="GO:0005634">
    <property type="term" value="C:nucleus"/>
    <property type="evidence" value="ECO:0007669"/>
    <property type="project" value="UniProtKB-SubCell"/>
</dbReference>
<dbReference type="Proteomes" id="UP001215598">
    <property type="component" value="Unassembled WGS sequence"/>
</dbReference>
<evidence type="ECO:0000313" key="6">
    <source>
        <dbReference type="Proteomes" id="UP001215598"/>
    </source>
</evidence>
<feature type="region of interest" description="Disordered" evidence="4">
    <location>
        <begin position="1"/>
        <end position="21"/>
    </location>
</feature>